<dbReference type="GO" id="GO:0016491">
    <property type="term" value="F:oxidoreductase activity"/>
    <property type="evidence" value="ECO:0007669"/>
    <property type="project" value="TreeGrafter"/>
</dbReference>
<evidence type="ECO:0000256" key="2">
    <source>
        <dbReference type="SAM" id="SignalP"/>
    </source>
</evidence>
<dbReference type="Proteomes" id="UP000472264">
    <property type="component" value="Chromosome 4"/>
</dbReference>
<evidence type="ECO:0000313" key="4">
    <source>
        <dbReference type="Proteomes" id="UP000472264"/>
    </source>
</evidence>
<dbReference type="InterPro" id="IPR036291">
    <property type="entry name" value="NAD(P)-bd_dom_sf"/>
</dbReference>
<reference evidence="3" key="2">
    <citation type="submission" date="2025-08" db="UniProtKB">
        <authorList>
            <consortium name="Ensembl"/>
        </authorList>
    </citation>
    <scope>IDENTIFICATION</scope>
</reference>
<reference evidence="3" key="1">
    <citation type="submission" date="2021-04" db="EMBL/GenBank/DDBJ databases">
        <authorList>
            <consortium name="Wellcome Sanger Institute Data Sharing"/>
        </authorList>
    </citation>
    <scope>NUCLEOTIDE SEQUENCE [LARGE SCALE GENOMIC DNA]</scope>
</reference>
<dbReference type="AlphaFoldDB" id="A0A665WUA1"/>
<dbReference type="InterPro" id="IPR002347">
    <property type="entry name" value="SDR_fam"/>
</dbReference>
<dbReference type="PANTHER" id="PTHR44279:SF2">
    <property type="entry name" value="HYDROXYSTEROID (11-BETA) DEHYDROGENASE 1-LIKE B-RELATED"/>
    <property type="match status" value="1"/>
</dbReference>
<dbReference type="InterPro" id="IPR051253">
    <property type="entry name" value="11-beta-HSD"/>
</dbReference>
<keyword evidence="2" id="KW-0732">Signal</keyword>
<dbReference type="SUPFAM" id="SSF51735">
    <property type="entry name" value="NAD(P)-binding Rossmann-fold domains"/>
    <property type="match status" value="1"/>
</dbReference>
<feature type="chain" id="PRO_5025414718" evidence="2">
    <location>
        <begin position="23"/>
        <end position="289"/>
    </location>
</feature>
<accession>A0A665WUA1</accession>
<dbReference type="Ensembl" id="ENSENLT00000048716.1">
    <property type="protein sequence ID" value="ENSENLP00000047574.1"/>
    <property type="gene ID" value="ENSENLG00000020089.1"/>
</dbReference>
<dbReference type="PANTHER" id="PTHR44279">
    <property type="entry name" value="HYDROXYSTEROID (11-BETA) DEHYDROGENASE 1-LIKE B-RELATED"/>
    <property type="match status" value="1"/>
</dbReference>
<proteinExistence type="inferred from homology"/>
<evidence type="ECO:0000256" key="1">
    <source>
        <dbReference type="ARBA" id="ARBA00006484"/>
    </source>
</evidence>
<dbReference type="FunCoup" id="A0A665WUA1">
    <property type="interactions" value="47"/>
</dbReference>
<dbReference type="PRINTS" id="PR00081">
    <property type="entry name" value="GDHRDH"/>
</dbReference>
<dbReference type="InParanoid" id="A0A665WUA1"/>
<protein>
    <submittedName>
        <fullName evidence="3">Hydroxysteroid 11-beta-dehydrogenase 1-like protein</fullName>
    </submittedName>
</protein>
<sequence length="289" mass="32146">MNTFPKILIASLCVAFVAVKWSGPRFNAESLKGARVLVTGASTGIGEQMAYHYARFGAQIVITARREKVLEQVSEKCMSLGAQKALYISADMGTDSDPAKAVDFALEKLGGLDYLVLNHIGPSPFTMWKGDVEHVKWLMKVNFFSYVQMAWKAMDSLEQSKGSLVVVSSLLGKMTSPFVAPYTSTKFALNGFFGALYHELAMKKSNVSLSICTLGLIDTDSAMEKVRLVKIYIFLTYPATDAALKIIITGATRQQELFYPWFTQIANLIKDWFPFVTNYAIQNSYKYNP</sequence>
<comment type="similarity">
    <text evidence="1">Belongs to the short-chain dehydrogenases/reductases (SDR) family.</text>
</comment>
<reference evidence="3" key="3">
    <citation type="submission" date="2025-09" db="UniProtKB">
        <authorList>
            <consortium name="Ensembl"/>
        </authorList>
    </citation>
    <scope>IDENTIFICATION</scope>
</reference>
<keyword evidence="4" id="KW-1185">Reference proteome</keyword>
<gene>
    <name evidence="3" type="primary">hsd11b1la</name>
</gene>
<dbReference type="Gene3D" id="3.40.50.720">
    <property type="entry name" value="NAD(P)-binding Rossmann-like Domain"/>
    <property type="match status" value="1"/>
</dbReference>
<evidence type="ECO:0000313" key="3">
    <source>
        <dbReference type="Ensembl" id="ENSENLP00000047574.1"/>
    </source>
</evidence>
<name>A0A665WUA1_ECHNA</name>
<feature type="signal peptide" evidence="2">
    <location>
        <begin position="1"/>
        <end position="22"/>
    </location>
</feature>
<dbReference type="Pfam" id="PF00106">
    <property type="entry name" value="adh_short"/>
    <property type="match status" value="1"/>
</dbReference>
<organism evidence="3 4">
    <name type="scientific">Echeneis naucrates</name>
    <name type="common">Live sharksucker</name>
    <dbReference type="NCBI Taxonomy" id="173247"/>
    <lineage>
        <taxon>Eukaryota</taxon>
        <taxon>Metazoa</taxon>
        <taxon>Chordata</taxon>
        <taxon>Craniata</taxon>
        <taxon>Vertebrata</taxon>
        <taxon>Euteleostomi</taxon>
        <taxon>Actinopterygii</taxon>
        <taxon>Neopterygii</taxon>
        <taxon>Teleostei</taxon>
        <taxon>Neoteleostei</taxon>
        <taxon>Acanthomorphata</taxon>
        <taxon>Carangaria</taxon>
        <taxon>Carangiformes</taxon>
        <taxon>Echeneidae</taxon>
        <taxon>Echeneis</taxon>
    </lineage>
</organism>